<dbReference type="EMBL" id="AP018219">
    <property type="protein sequence ID" value="BAY73428.1"/>
    <property type="molecule type" value="Genomic_DNA"/>
</dbReference>
<protein>
    <recommendedName>
        <fullName evidence="3">Transposase</fullName>
    </recommendedName>
</protein>
<evidence type="ECO:0000313" key="2">
    <source>
        <dbReference type="Proteomes" id="UP000217507"/>
    </source>
</evidence>
<name>A0A1Z4KWY2_ANAVA</name>
<proteinExistence type="predicted"/>
<evidence type="ECO:0008006" key="3">
    <source>
        <dbReference type="Google" id="ProtNLM"/>
    </source>
</evidence>
<dbReference type="Proteomes" id="UP000217507">
    <property type="component" value="Plasmid Plasmid3 dna"/>
</dbReference>
<dbReference type="AlphaFoldDB" id="A0A1Z4KWY2"/>
<accession>A0A1Z4KWY2</accession>
<reference evidence="1 2" key="1">
    <citation type="submission" date="2017-06" db="EMBL/GenBank/DDBJ databases">
        <title>Genome sequencing of cyanobaciteial culture collection at National Institute for Environmental Studies (NIES).</title>
        <authorList>
            <person name="Hirose Y."/>
            <person name="Shimura Y."/>
            <person name="Fujisawa T."/>
            <person name="Nakamura Y."/>
            <person name="Kawachi M."/>
        </authorList>
    </citation>
    <scope>NUCLEOTIDE SEQUENCE [LARGE SCALE GENOMIC DNA]</scope>
    <source>
        <strain evidence="1 2">NIES-23</strain>
        <plasmid evidence="2">Plasmid Plasmid3 dna</plasmid>
    </source>
</reference>
<sequence>MYVKTITTWKVSKAFNIEIELSVLSRQCLERRIPNLEILSSEIAAWETERNQKKPVFIGVLKPRMHVKKMQSLYPNI</sequence>
<gene>
    <name evidence="1" type="ORF">NIES23_62560</name>
</gene>
<geneLocation type="plasmid" evidence="1">
    <name>plasmid3</name>
</geneLocation>
<keyword evidence="1" id="KW-0614">Plasmid</keyword>
<organism evidence="1 2">
    <name type="scientific">Trichormus variabilis NIES-23</name>
    <dbReference type="NCBI Taxonomy" id="1973479"/>
    <lineage>
        <taxon>Bacteria</taxon>
        <taxon>Bacillati</taxon>
        <taxon>Cyanobacteriota</taxon>
        <taxon>Cyanophyceae</taxon>
        <taxon>Nostocales</taxon>
        <taxon>Nostocaceae</taxon>
        <taxon>Trichormus</taxon>
    </lineage>
</organism>
<evidence type="ECO:0000313" key="1">
    <source>
        <dbReference type="EMBL" id="BAY73428.1"/>
    </source>
</evidence>